<proteinExistence type="predicted"/>
<evidence type="ECO:0000313" key="1">
    <source>
        <dbReference type="EMBL" id="MDW6019591.1"/>
    </source>
</evidence>
<accession>A0ABU4IM04</accession>
<comment type="caution">
    <text evidence="1">The sequence shown here is derived from an EMBL/GenBank/DDBJ whole genome shotgun (WGS) entry which is preliminary data.</text>
</comment>
<protein>
    <submittedName>
        <fullName evidence="1">Uncharacterized protein</fullName>
    </submittedName>
</protein>
<dbReference type="Proteomes" id="UP001272325">
    <property type="component" value="Unassembled WGS sequence"/>
</dbReference>
<name>A0ABU4IM04_9VIBR</name>
<dbReference type="RefSeq" id="WP_102939901.1">
    <property type="nucleotide sequence ID" value="NZ_AP024894.1"/>
</dbReference>
<reference evidence="1 2" key="1">
    <citation type="submission" date="2023-11" db="EMBL/GenBank/DDBJ databases">
        <title>Plant-associative lifestyle of Vibrio porteresiae and its evolutionary dynamics.</title>
        <authorList>
            <person name="Rameshkumar N."/>
            <person name="Kirti K."/>
        </authorList>
    </citation>
    <scope>NUCLEOTIDE SEQUENCE [LARGE SCALE GENOMIC DNA]</scope>
    <source>
        <strain evidence="1 2">MSSRF60</strain>
    </source>
</reference>
<dbReference type="EMBL" id="JAWRCN010000002">
    <property type="protein sequence ID" value="MDW6019591.1"/>
    <property type="molecule type" value="Genomic_DNA"/>
</dbReference>
<evidence type="ECO:0000313" key="2">
    <source>
        <dbReference type="Proteomes" id="UP001272325"/>
    </source>
</evidence>
<organism evidence="1 2">
    <name type="scientific">Vibrio plantisponsor</name>
    <dbReference type="NCBI Taxonomy" id="664643"/>
    <lineage>
        <taxon>Bacteria</taxon>
        <taxon>Pseudomonadati</taxon>
        <taxon>Pseudomonadota</taxon>
        <taxon>Gammaproteobacteria</taxon>
        <taxon>Vibrionales</taxon>
        <taxon>Vibrionaceae</taxon>
        <taxon>Vibrio</taxon>
    </lineage>
</organism>
<gene>
    <name evidence="1" type="ORF">SBW85_17975</name>
</gene>
<sequence length="87" mass="9866">MSDHLRAHEALNELISCSHQTQGQLENALDSLRARWSALREQYLGIGADDVESELLNLFSQTEQLVAKVTDLNDRCQSRLDINQEVN</sequence>
<keyword evidence="2" id="KW-1185">Reference proteome</keyword>